<accession>A0A5M8PIC5</accession>
<name>A0A5M8PIC5_9LECA</name>
<dbReference type="GO" id="GO:0006900">
    <property type="term" value="P:vesicle budding from membrane"/>
    <property type="evidence" value="ECO:0007669"/>
    <property type="project" value="TreeGrafter"/>
</dbReference>
<evidence type="ECO:0000313" key="3">
    <source>
        <dbReference type="Proteomes" id="UP000324767"/>
    </source>
</evidence>
<dbReference type="PANTHER" id="PTHR22761:SF18">
    <property type="entry name" value="SORTING PROTEIN SNF7 FAMILY PROTEIN, PUTATIVE (AFU_ORTHOLOGUE AFUA_2G16692)-RELATED"/>
    <property type="match status" value="1"/>
</dbReference>
<feature type="compositionally biased region" description="Polar residues" evidence="1">
    <location>
        <begin position="422"/>
        <end position="438"/>
    </location>
</feature>
<dbReference type="GO" id="GO:0032511">
    <property type="term" value="P:late endosome to vacuole transport via multivesicular body sorting pathway"/>
    <property type="evidence" value="ECO:0007669"/>
    <property type="project" value="TreeGrafter"/>
</dbReference>
<evidence type="ECO:0008006" key="4">
    <source>
        <dbReference type="Google" id="ProtNLM"/>
    </source>
</evidence>
<comment type="caution">
    <text evidence="2">The sequence shown here is derived from an EMBL/GenBank/DDBJ whole genome shotgun (WGS) entry which is preliminary data.</text>
</comment>
<dbReference type="InterPro" id="IPR005024">
    <property type="entry name" value="Snf7_fam"/>
</dbReference>
<dbReference type="PANTHER" id="PTHR22761">
    <property type="entry name" value="CHARGED MULTIVESICULAR BODY PROTEIN"/>
    <property type="match status" value="1"/>
</dbReference>
<dbReference type="AlphaFoldDB" id="A0A5M8PIC5"/>
<feature type="region of interest" description="Disordered" evidence="1">
    <location>
        <begin position="397"/>
        <end position="490"/>
    </location>
</feature>
<reference evidence="2 3" key="1">
    <citation type="submission" date="2019-09" db="EMBL/GenBank/DDBJ databases">
        <title>The hologenome of the rock-dwelling lichen Lasallia pustulata.</title>
        <authorList>
            <person name="Greshake Tzovaras B."/>
            <person name="Segers F."/>
            <person name="Bicker A."/>
            <person name="Dal Grande F."/>
            <person name="Otte J."/>
            <person name="Hankeln T."/>
            <person name="Schmitt I."/>
            <person name="Ebersberger I."/>
        </authorList>
    </citation>
    <scope>NUCLEOTIDE SEQUENCE [LARGE SCALE GENOMIC DNA]</scope>
    <source>
        <strain evidence="2">A1-1</strain>
    </source>
</reference>
<dbReference type="Gene3D" id="6.10.140.1230">
    <property type="match status" value="1"/>
</dbReference>
<feature type="compositionally biased region" description="Basic and acidic residues" evidence="1">
    <location>
        <begin position="468"/>
        <end position="481"/>
    </location>
</feature>
<feature type="compositionally biased region" description="Basic and acidic residues" evidence="1">
    <location>
        <begin position="397"/>
        <end position="421"/>
    </location>
</feature>
<dbReference type="GO" id="GO:0005771">
    <property type="term" value="C:multivesicular body"/>
    <property type="evidence" value="ECO:0007669"/>
    <property type="project" value="TreeGrafter"/>
</dbReference>
<organism evidence="2 3">
    <name type="scientific">Lasallia pustulata</name>
    <dbReference type="NCBI Taxonomy" id="136370"/>
    <lineage>
        <taxon>Eukaryota</taxon>
        <taxon>Fungi</taxon>
        <taxon>Dikarya</taxon>
        <taxon>Ascomycota</taxon>
        <taxon>Pezizomycotina</taxon>
        <taxon>Lecanoromycetes</taxon>
        <taxon>OSLEUM clade</taxon>
        <taxon>Umbilicariomycetidae</taxon>
        <taxon>Umbilicariales</taxon>
        <taxon>Umbilicariaceae</taxon>
        <taxon>Lasallia</taxon>
    </lineage>
</organism>
<dbReference type="GO" id="GO:0000815">
    <property type="term" value="C:ESCRT III complex"/>
    <property type="evidence" value="ECO:0007669"/>
    <property type="project" value="TreeGrafter"/>
</dbReference>
<dbReference type="Pfam" id="PF03357">
    <property type="entry name" value="Snf7"/>
    <property type="match status" value="1"/>
</dbReference>
<gene>
    <name evidence="2" type="ORF">FRX48_06704</name>
</gene>
<dbReference type="Proteomes" id="UP000324767">
    <property type="component" value="Unassembled WGS sequence"/>
</dbReference>
<sequence>MSNKSELLSFILNHEEQFRTARLASLYSDFRVQRTTNPDGYAANVAAWQDALEHAARAGVLPTSGRGLSCLSLSTDENLMRALESKEWGRPLALGTVVDEAISQRRMVPLQDFLHATSSTYNRTWRFKPWGLLSWGMKLFDFASGASADERLRVGQYVLVHNVEEVGKRIMAQLSDRRTRVDRIYPRAAFEKQAAKVVNAEAGLTKDDLAIILTYLARDKKELAFDSQTVKFKGPDESTPVITQHDTTIASLKMLISGLNKEVESLTSRINGYTLSARKAVANQNRASALASLRSKKFAESTLMERSQVLAQLEELYTKIEQAADQVEIVRVMEASAGVLRSLNAEAGGIEKVEDIVQDLREEMTKVDEIGRTLNEVAEGTDMIDDNAVDDELEAMEREERQEKEKREAERTRRRLEEIGDTKNNASQLRGSLGQEAQPTKPAEKGTEASIEDDIGAMHRMSIDDPDITTKERSHSPRRADQLSAAVPDG</sequence>
<dbReference type="OrthoDB" id="10250120at2759"/>
<evidence type="ECO:0000256" key="1">
    <source>
        <dbReference type="SAM" id="MobiDB-lite"/>
    </source>
</evidence>
<protein>
    <recommendedName>
        <fullName evidence="4">Snf7</fullName>
    </recommendedName>
</protein>
<proteinExistence type="predicted"/>
<evidence type="ECO:0000313" key="2">
    <source>
        <dbReference type="EMBL" id="KAA6409151.1"/>
    </source>
</evidence>
<dbReference type="EMBL" id="VXIT01000011">
    <property type="protein sequence ID" value="KAA6409151.1"/>
    <property type="molecule type" value="Genomic_DNA"/>
</dbReference>
<dbReference type="GO" id="GO:0009898">
    <property type="term" value="C:cytoplasmic side of plasma membrane"/>
    <property type="evidence" value="ECO:0007669"/>
    <property type="project" value="TreeGrafter"/>
</dbReference>